<sequence length="646" mass="72711">MLNVTSNNVLVLGWNAKGLRGYLRDASVTLDPDKYSHVLLQMPNGTGKTTTMALLRSALTGRLDQSLSIAALQADRTTKEGYFELVLIVSGERLTFRIDFDFEMGRHYFYTTTVQSGKQSGHLLNSIDPALASALSRSIDLFVFDGELAQDMLKDGAAAADKAIEALYRTDSFDDLVGRIETLKGNRKKRNRDVTTASEQAAVNRLEREYTEAKEVLAKLNQEKVSLDRALERIDGRLNEIDDRCRELGYENEEFQERQKDIDDRSRAASSDIAKYSSSAISSFRSPLSLHTFVAARLNTLSETLKEKRLPRSSRSFFEDLAVQDRCVCGVELDDEKRSHILSHADDHLGDEQVSVINDIRYKLTDSVDRRSFSEVIEDLSDAEDRLTSVGQERARLDIEKAQAGMEEVERLTSEKGELSAEKARKDQALRFLTDVPISLDEADWKRNLPACREMERERRKAYETASENNRYFTAADKLILAARRARKLSKERLQVFVKDRTNVQLEKILDNEVIRVSRIDGRLHLVNEENLPKDSASEGQKLAVCYAFLTALLAEAPARLPFIVDSPAVSLDLVLRQNVGALIPKIFDQLIIFVISSEREGFADSFEGRADTQFITASIDQSDGSVKIDDSKNAFFQFQSGRTSA</sequence>
<dbReference type="AlphaFoldDB" id="A0A0P7J845"/>
<evidence type="ECO:0000313" key="3">
    <source>
        <dbReference type="Proteomes" id="UP000050471"/>
    </source>
</evidence>
<evidence type="ECO:0008006" key="4">
    <source>
        <dbReference type="Google" id="ProtNLM"/>
    </source>
</evidence>
<comment type="caution">
    <text evidence="2">The sequence shown here is derived from an EMBL/GenBank/DDBJ whole genome shotgun (WGS) entry which is preliminary data.</text>
</comment>
<protein>
    <recommendedName>
        <fullName evidence="4">Rad50/SbcC-type AAA domain-containing protein</fullName>
    </recommendedName>
</protein>
<proteinExistence type="predicted"/>
<gene>
    <name evidence="2" type="ORF">AKJ29_05920</name>
</gene>
<dbReference type="Proteomes" id="UP000050471">
    <property type="component" value="Unassembled WGS sequence"/>
</dbReference>
<accession>A0A0P7J845</accession>
<name>A0A0P7J845_9RHOB</name>
<organism evidence="2 3">
    <name type="scientific">Aliiroseovarius crassostreae</name>
    <dbReference type="NCBI Taxonomy" id="154981"/>
    <lineage>
        <taxon>Bacteria</taxon>
        <taxon>Pseudomonadati</taxon>
        <taxon>Pseudomonadota</taxon>
        <taxon>Alphaproteobacteria</taxon>
        <taxon>Rhodobacterales</taxon>
        <taxon>Paracoccaceae</taxon>
        <taxon>Aliiroseovarius</taxon>
    </lineage>
</organism>
<reference evidence="2 3" key="1">
    <citation type="submission" date="2015-09" db="EMBL/GenBank/DDBJ databases">
        <title>Draft genome sequence of Aliiroseovarius crassostreae CV919-312TSm, the causative agent of Roseovarius Oyster Disease (formerly Juvenile Oyster Disease).</title>
        <authorList>
            <person name="Kessner L."/>
            <person name="Spinard E."/>
            <person name="Nelson D."/>
        </authorList>
    </citation>
    <scope>NUCLEOTIDE SEQUENCE [LARGE SCALE GENOMIC DNA]</scope>
    <source>
        <strain evidence="2 3">CV919-312</strain>
    </source>
</reference>
<dbReference type="InterPro" id="IPR027417">
    <property type="entry name" value="P-loop_NTPase"/>
</dbReference>
<keyword evidence="1" id="KW-0175">Coiled coil</keyword>
<evidence type="ECO:0000256" key="1">
    <source>
        <dbReference type="SAM" id="Coils"/>
    </source>
</evidence>
<dbReference type="Gene3D" id="3.40.50.300">
    <property type="entry name" value="P-loop containing nucleotide triphosphate hydrolases"/>
    <property type="match status" value="2"/>
</dbReference>
<dbReference type="SUPFAM" id="SSF52540">
    <property type="entry name" value="P-loop containing nucleoside triphosphate hydrolases"/>
    <property type="match status" value="1"/>
</dbReference>
<evidence type="ECO:0000313" key="2">
    <source>
        <dbReference type="EMBL" id="KPN64774.1"/>
    </source>
</evidence>
<dbReference type="EMBL" id="LKBA01000001">
    <property type="protein sequence ID" value="KPN64774.1"/>
    <property type="molecule type" value="Genomic_DNA"/>
</dbReference>
<dbReference type="OrthoDB" id="5172094at2"/>
<dbReference type="STRING" id="154981.AKJ29_05920"/>
<keyword evidence="3" id="KW-1185">Reference proteome</keyword>
<feature type="coiled-coil region" evidence="1">
    <location>
        <begin position="196"/>
        <end position="258"/>
    </location>
</feature>